<evidence type="ECO:0000256" key="2">
    <source>
        <dbReference type="ARBA" id="ARBA00022649"/>
    </source>
</evidence>
<organism evidence="8 9">
    <name type="scientific">Candidatus Scalindua arabica</name>
    <dbReference type="NCBI Taxonomy" id="1127984"/>
    <lineage>
        <taxon>Bacteria</taxon>
        <taxon>Pseudomonadati</taxon>
        <taxon>Planctomycetota</taxon>
        <taxon>Candidatus Brocadiia</taxon>
        <taxon>Candidatus Brocadiales</taxon>
        <taxon>Candidatus Scalinduaceae</taxon>
        <taxon>Candidatus Scalindua</taxon>
    </lineage>
</organism>
<keyword evidence="3" id="KW-0540">Nuclease</keyword>
<dbReference type="SUPFAM" id="SSF54786">
    <property type="entry name" value="YcfA/nrd intein domain"/>
    <property type="match status" value="1"/>
</dbReference>
<dbReference type="Proteomes" id="UP000722750">
    <property type="component" value="Unassembled WGS sequence"/>
</dbReference>
<evidence type="ECO:0000256" key="4">
    <source>
        <dbReference type="ARBA" id="ARBA00022759"/>
    </source>
</evidence>
<keyword evidence="5" id="KW-0378">Hydrolase</keyword>
<evidence type="ECO:0000256" key="7">
    <source>
        <dbReference type="ARBA" id="ARBA00023016"/>
    </source>
</evidence>
<accession>A0A941W0P9</accession>
<name>A0A941W0P9_9BACT</name>
<evidence type="ECO:0000256" key="3">
    <source>
        <dbReference type="ARBA" id="ARBA00022722"/>
    </source>
</evidence>
<reference evidence="8" key="1">
    <citation type="journal article" date="2021" name="ISME J.">
        <title>Fine-scale metabolic discontinuity in a stratified prokaryote microbiome of a Red Sea deep halocline.</title>
        <authorList>
            <person name="Michoud G."/>
            <person name="Ngugi D.K."/>
            <person name="Barozzi A."/>
            <person name="Merlino G."/>
            <person name="Calleja M.L."/>
            <person name="Delgado-Huertas A."/>
            <person name="Moran X.A.G."/>
            <person name="Daffonchio D."/>
        </authorList>
    </citation>
    <scope>NUCLEOTIDE SEQUENCE</scope>
    <source>
        <strain evidence="8">SuakinDeep_MAG55_1</strain>
    </source>
</reference>
<evidence type="ECO:0000313" key="8">
    <source>
        <dbReference type="EMBL" id="MBS1257517.1"/>
    </source>
</evidence>
<dbReference type="EMBL" id="JAANXD010000026">
    <property type="protein sequence ID" value="MBS1257517.1"/>
    <property type="molecule type" value="Genomic_DNA"/>
</dbReference>
<evidence type="ECO:0000313" key="9">
    <source>
        <dbReference type="Proteomes" id="UP000722750"/>
    </source>
</evidence>
<dbReference type="GO" id="GO:0003729">
    <property type="term" value="F:mRNA binding"/>
    <property type="evidence" value="ECO:0007669"/>
    <property type="project" value="InterPro"/>
</dbReference>
<keyword evidence="6" id="KW-0694">RNA-binding</keyword>
<proteinExistence type="inferred from homology"/>
<protein>
    <recommendedName>
        <fullName evidence="10">Addiction module toxin, HicA family</fullName>
    </recommendedName>
</protein>
<evidence type="ECO:0008006" key="10">
    <source>
        <dbReference type="Google" id="ProtNLM"/>
    </source>
</evidence>
<gene>
    <name evidence="8" type="ORF">MAG551_00561</name>
</gene>
<dbReference type="InterPro" id="IPR038570">
    <property type="entry name" value="HicA_sf"/>
</dbReference>
<keyword evidence="7" id="KW-0346">Stress response</keyword>
<comment type="similarity">
    <text evidence="1">Belongs to the HicA mRNA interferase family.</text>
</comment>
<dbReference type="GO" id="GO:0016787">
    <property type="term" value="F:hydrolase activity"/>
    <property type="evidence" value="ECO:0007669"/>
    <property type="project" value="UniProtKB-KW"/>
</dbReference>
<keyword evidence="2" id="KW-1277">Toxin-antitoxin system</keyword>
<dbReference type="Pfam" id="PF07927">
    <property type="entry name" value="HicA_toxin"/>
    <property type="match status" value="1"/>
</dbReference>
<evidence type="ECO:0000256" key="1">
    <source>
        <dbReference type="ARBA" id="ARBA00006620"/>
    </source>
</evidence>
<dbReference type="GO" id="GO:0004519">
    <property type="term" value="F:endonuclease activity"/>
    <property type="evidence" value="ECO:0007669"/>
    <property type="project" value="UniProtKB-KW"/>
</dbReference>
<comment type="caution">
    <text evidence="8">The sequence shown here is derived from an EMBL/GenBank/DDBJ whole genome shotgun (WGS) entry which is preliminary data.</text>
</comment>
<dbReference type="InterPro" id="IPR012933">
    <property type="entry name" value="HicA_mRNA_interferase"/>
</dbReference>
<keyword evidence="4" id="KW-0255">Endonuclease</keyword>
<dbReference type="AlphaFoldDB" id="A0A941W0P9"/>
<evidence type="ECO:0000256" key="6">
    <source>
        <dbReference type="ARBA" id="ARBA00022884"/>
    </source>
</evidence>
<evidence type="ECO:0000256" key="5">
    <source>
        <dbReference type="ARBA" id="ARBA00022801"/>
    </source>
</evidence>
<sequence length="61" mass="7121">MKRHHLLKHLRKHGCFLKREGRSHSLWCNPQTGHAEAIPRHNEIPNKLVKKISKALSIPEL</sequence>
<dbReference type="Gene3D" id="3.30.920.30">
    <property type="entry name" value="Hypothetical protein"/>
    <property type="match status" value="1"/>
</dbReference>